<dbReference type="Pfam" id="PF06055">
    <property type="entry name" value="ExoD"/>
    <property type="match status" value="1"/>
</dbReference>
<evidence type="ECO:0000313" key="2">
    <source>
        <dbReference type="EMBL" id="RKF12711.1"/>
    </source>
</evidence>
<keyword evidence="1" id="KW-0472">Membrane</keyword>
<dbReference type="EMBL" id="RAPE01000006">
    <property type="protein sequence ID" value="RKF12711.1"/>
    <property type="molecule type" value="Genomic_DNA"/>
</dbReference>
<accession>A0A3A8B7M1</accession>
<reference evidence="2 3" key="1">
    <citation type="submission" date="2018-09" db="EMBL/GenBank/DDBJ databases">
        <title>Roseovarius spongiae sp. nov., isolated from a marine sponge.</title>
        <authorList>
            <person name="Zhuang L."/>
            <person name="Luo L."/>
        </authorList>
    </citation>
    <scope>NUCLEOTIDE SEQUENCE [LARGE SCALE GENOMIC DNA]</scope>
    <source>
        <strain evidence="2 3">HN-E21</strain>
    </source>
</reference>
<keyword evidence="3" id="KW-1185">Reference proteome</keyword>
<gene>
    <name evidence="2" type="ORF">D6850_17290</name>
</gene>
<evidence type="ECO:0000313" key="3">
    <source>
        <dbReference type="Proteomes" id="UP000281128"/>
    </source>
</evidence>
<keyword evidence="1" id="KW-1133">Transmembrane helix</keyword>
<sequence length="213" mass="22335">MDSQNPSPDQGPVCGPVSGPQAVPRLLKRLETMARGEESVALERLTREIGAQGHAPLLMVVAALMILPIGMIPGIGGALGAVVALIGLQMLLGRTGVWMPAFLGRRRIPAARVRSLCERMRPAAEWLRRHLHPRWESLSGGALSLSVIAAILIVLGGSLLVLGVIPVATPLVGVPVAFFAFGLLGRDGVVVAAGYVLIVVVLVGLWFLRGTTG</sequence>
<keyword evidence="1" id="KW-0812">Transmembrane</keyword>
<evidence type="ECO:0000256" key="1">
    <source>
        <dbReference type="SAM" id="Phobius"/>
    </source>
</evidence>
<dbReference type="InterPro" id="IPR010331">
    <property type="entry name" value="ExoD"/>
</dbReference>
<dbReference type="AlphaFoldDB" id="A0A3A8B7M1"/>
<dbReference type="Proteomes" id="UP000281128">
    <property type="component" value="Unassembled WGS sequence"/>
</dbReference>
<comment type="caution">
    <text evidence="2">The sequence shown here is derived from an EMBL/GenBank/DDBJ whole genome shotgun (WGS) entry which is preliminary data.</text>
</comment>
<name>A0A3A8B7M1_9RHOB</name>
<dbReference type="PANTHER" id="PTHR41795:SF1">
    <property type="entry name" value="EXOPOLYSACCHARIDE SYNTHESIS PROTEIN"/>
    <property type="match status" value="1"/>
</dbReference>
<feature type="transmembrane region" description="Helical" evidence="1">
    <location>
        <begin position="138"/>
        <end position="168"/>
    </location>
</feature>
<feature type="transmembrane region" description="Helical" evidence="1">
    <location>
        <begin position="188"/>
        <end position="208"/>
    </location>
</feature>
<dbReference type="PIRSF" id="PIRSF033239">
    <property type="entry name" value="ExoD"/>
    <property type="match status" value="1"/>
</dbReference>
<dbReference type="PANTHER" id="PTHR41795">
    <property type="entry name" value="EXOPOLYSACCHARIDE SYNTHESIS PROTEIN"/>
    <property type="match status" value="1"/>
</dbReference>
<protein>
    <submittedName>
        <fullName evidence="2">Exopolysaccharide biosynthesis protein</fullName>
    </submittedName>
</protein>
<dbReference type="OrthoDB" id="7949130at2"/>
<proteinExistence type="predicted"/>
<feature type="transmembrane region" description="Helical" evidence="1">
    <location>
        <begin position="57"/>
        <end position="75"/>
    </location>
</feature>
<organism evidence="2 3">
    <name type="scientific">Roseovarius spongiae</name>
    <dbReference type="NCBI Taxonomy" id="2320272"/>
    <lineage>
        <taxon>Bacteria</taxon>
        <taxon>Pseudomonadati</taxon>
        <taxon>Pseudomonadota</taxon>
        <taxon>Alphaproteobacteria</taxon>
        <taxon>Rhodobacterales</taxon>
        <taxon>Roseobacteraceae</taxon>
        <taxon>Roseovarius</taxon>
    </lineage>
</organism>